<keyword evidence="3" id="KW-1185">Reference proteome</keyword>
<feature type="region of interest" description="Disordered" evidence="1">
    <location>
        <begin position="30"/>
        <end position="109"/>
    </location>
</feature>
<dbReference type="EMBL" id="JBEAFC010000011">
    <property type="protein sequence ID" value="KAL1537017.1"/>
    <property type="molecule type" value="Genomic_DNA"/>
</dbReference>
<name>A0ABD1FZB2_SALDI</name>
<dbReference type="Proteomes" id="UP001567538">
    <property type="component" value="Unassembled WGS sequence"/>
</dbReference>
<evidence type="ECO:0000256" key="1">
    <source>
        <dbReference type="SAM" id="MobiDB-lite"/>
    </source>
</evidence>
<sequence>MSYTSLYGVFKHYAIWSVVKDMLKFQGGIAPTSSASKRMKNTASGDYTSSGSANPVDLNETLCEEDSSGTPMSTGRRPMGIKASKNKGRGKATTSVPAPAPEAPAPVGDDAHLVDLVTIAPDRGRCWTRTMPS</sequence>
<gene>
    <name evidence="2" type="ORF">AAHA92_29579</name>
</gene>
<evidence type="ECO:0000313" key="2">
    <source>
        <dbReference type="EMBL" id="KAL1537017.1"/>
    </source>
</evidence>
<reference evidence="2 3" key="1">
    <citation type="submission" date="2024-06" db="EMBL/GenBank/DDBJ databases">
        <title>A chromosome level genome sequence of Diviner's sage (Salvia divinorum).</title>
        <authorList>
            <person name="Ford S.A."/>
            <person name="Ro D.-K."/>
            <person name="Ness R.W."/>
            <person name="Phillips M.A."/>
        </authorList>
    </citation>
    <scope>NUCLEOTIDE SEQUENCE [LARGE SCALE GENOMIC DNA]</scope>
    <source>
        <strain evidence="2">SAF-2024a</strain>
        <tissue evidence="2">Leaf</tissue>
    </source>
</reference>
<feature type="compositionally biased region" description="Polar residues" evidence="1">
    <location>
        <begin position="31"/>
        <end position="53"/>
    </location>
</feature>
<comment type="caution">
    <text evidence="2">The sequence shown here is derived from an EMBL/GenBank/DDBJ whole genome shotgun (WGS) entry which is preliminary data.</text>
</comment>
<dbReference type="AlphaFoldDB" id="A0ABD1FZB2"/>
<proteinExistence type="predicted"/>
<evidence type="ECO:0000313" key="3">
    <source>
        <dbReference type="Proteomes" id="UP001567538"/>
    </source>
</evidence>
<protein>
    <submittedName>
        <fullName evidence="2">Glutathione S-transferase T3-like</fullName>
    </submittedName>
</protein>
<organism evidence="2 3">
    <name type="scientific">Salvia divinorum</name>
    <name type="common">Maria pastora</name>
    <name type="synonym">Diviner's sage</name>
    <dbReference type="NCBI Taxonomy" id="28513"/>
    <lineage>
        <taxon>Eukaryota</taxon>
        <taxon>Viridiplantae</taxon>
        <taxon>Streptophyta</taxon>
        <taxon>Embryophyta</taxon>
        <taxon>Tracheophyta</taxon>
        <taxon>Spermatophyta</taxon>
        <taxon>Magnoliopsida</taxon>
        <taxon>eudicotyledons</taxon>
        <taxon>Gunneridae</taxon>
        <taxon>Pentapetalae</taxon>
        <taxon>asterids</taxon>
        <taxon>lamiids</taxon>
        <taxon>Lamiales</taxon>
        <taxon>Lamiaceae</taxon>
        <taxon>Nepetoideae</taxon>
        <taxon>Mentheae</taxon>
        <taxon>Salviinae</taxon>
        <taxon>Salvia</taxon>
        <taxon>Salvia subgen. Calosphace</taxon>
    </lineage>
</organism>
<accession>A0ABD1FZB2</accession>